<dbReference type="RefSeq" id="WP_162849855.1">
    <property type="nucleotide sequence ID" value="NZ_QXEV01000017.1"/>
</dbReference>
<dbReference type="Gene3D" id="3.30.70.1450">
    <property type="entry name" value="Regulator of K+ conductance, C-terminal domain"/>
    <property type="match status" value="2"/>
</dbReference>
<evidence type="ECO:0000313" key="4">
    <source>
        <dbReference type="Proteomes" id="UP000266506"/>
    </source>
</evidence>
<dbReference type="Pfam" id="PF02080">
    <property type="entry name" value="TrkA_C"/>
    <property type="match status" value="1"/>
</dbReference>
<dbReference type="SUPFAM" id="SSF116726">
    <property type="entry name" value="TrkA C-terminal domain-like"/>
    <property type="match status" value="2"/>
</dbReference>
<feature type="transmembrane region" description="Helical" evidence="1">
    <location>
        <begin position="104"/>
        <end position="125"/>
    </location>
</feature>
<keyword evidence="1" id="KW-0472">Membrane</keyword>
<reference evidence="3 4" key="1">
    <citation type="submission" date="2018-08" db="EMBL/GenBank/DDBJ databases">
        <title>Genomic Encyclopedia of Archaeal and Bacterial Type Strains, Phase II (KMG-II): from individual species to whole genera.</title>
        <authorList>
            <person name="Goeker M."/>
        </authorList>
    </citation>
    <scope>NUCLEOTIDE SEQUENCE [LARGE SCALE GENOMIC DNA]</scope>
    <source>
        <strain evidence="3 4">ATCC 27112</strain>
    </source>
</reference>
<feature type="transmembrane region" description="Helical" evidence="1">
    <location>
        <begin position="68"/>
        <end position="92"/>
    </location>
</feature>
<keyword evidence="1" id="KW-1133">Transmembrane helix</keyword>
<organism evidence="3 4">
    <name type="scientific">Anaeroplasma bactoclasticum</name>
    <dbReference type="NCBI Taxonomy" id="2088"/>
    <lineage>
        <taxon>Bacteria</taxon>
        <taxon>Bacillati</taxon>
        <taxon>Mycoplasmatota</taxon>
        <taxon>Mollicutes</taxon>
        <taxon>Anaeroplasmatales</taxon>
        <taxon>Anaeroplasmataceae</taxon>
        <taxon>Anaeroplasma</taxon>
    </lineage>
</organism>
<comment type="caution">
    <text evidence="3">The sequence shown here is derived from an EMBL/GenBank/DDBJ whole genome shotgun (WGS) entry which is preliminary data.</text>
</comment>
<sequence>MDFMTSVILIMVFVVIYVILIQIFSVLFRITGLTKEKASFQAISLLTSCGFTTGESEVITSDRIRRRIAIAAMISGYSFSVVIVSLLINVFMNAGNGVSESNHFWIFISFGGFILFLIFMQIPVVKRLFERIIEAIASIVLRRNNRENIITLLDNYGKDAIAEIYLNRVPDFMVDTTVIDSKIKEKYKINILMCKRNGKILDVTKDTIFKKKDSLVVFGSYSGIRNCFTKKARETKKNVIELIEEYGDEAMTEIQLNRLPDFLKDKGLYESGLKINYNINLLTIKRKDTIVPITATTMLQRGDIIVVFGTYTKIKEAFADKENEENVDKD</sequence>
<feature type="domain" description="RCK C-terminal" evidence="2">
    <location>
        <begin position="237"/>
        <end position="323"/>
    </location>
</feature>
<dbReference type="GO" id="GO:0006813">
    <property type="term" value="P:potassium ion transport"/>
    <property type="evidence" value="ECO:0007669"/>
    <property type="project" value="InterPro"/>
</dbReference>
<gene>
    <name evidence="3" type="ORF">EI71_01427</name>
</gene>
<evidence type="ECO:0000256" key="1">
    <source>
        <dbReference type="SAM" id="Phobius"/>
    </source>
</evidence>
<accession>A0A397RYR1</accession>
<name>A0A397RYR1_9MOLU</name>
<dbReference type="InterPro" id="IPR006037">
    <property type="entry name" value="RCK_C"/>
</dbReference>
<dbReference type="AlphaFoldDB" id="A0A397RYR1"/>
<dbReference type="Proteomes" id="UP000266506">
    <property type="component" value="Unassembled WGS sequence"/>
</dbReference>
<protein>
    <submittedName>
        <fullName evidence="3">TrkA family protein</fullName>
    </submittedName>
</protein>
<dbReference type="GO" id="GO:0008324">
    <property type="term" value="F:monoatomic cation transmembrane transporter activity"/>
    <property type="evidence" value="ECO:0007669"/>
    <property type="project" value="InterPro"/>
</dbReference>
<feature type="transmembrane region" description="Helical" evidence="1">
    <location>
        <begin position="6"/>
        <end position="28"/>
    </location>
</feature>
<keyword evidence="4" id="KW-1185">Reference proteome</keyword>
<dbReference type="InParanoid" id="A0A397RYR1"/>
<keyword evidence="1" id="KW-0812">Transmembrane</keyword>
<proteinExistence type="predicted"/>
<dbReference type="PROSITE" id="PS51202">
    <property type="entry name" value="RCK_C"/>
    <property type="match status" value="1"/>
</dbReference>
<evidence type="ECO:0000313" key="3">
    <source>
        <dbReference type="EMBL" id="RIA75531.1"/>
    </source>
</evidence>
<dbReference type="InterPro" id="IPR036721">
    <property type="entry name" value="RCK_C_sf"/>
</dbReference>
<evidence type="ECO:0000259" key="2">
    <source>
        <dbReference type="PROSITE" id="PS51202"/>
    </source>
</evidence>
<dbReference type="EMBL" id="QXEV01000017">
    <property type="protein sequence ID" value="RIA75531.1"/>
    <property type="molecule type" value="Genomic_DNA"/>
</dbReference>